<accession>A0AAV4UGV3</accession>
<evidence type="ECO:0000313" key="2">
    <source>
        <dbReference type="Proteomes" id="UP001054837"/>
    </source>
</evidence>
<dbReference type="AlphaFoldDB" id="A0AAV4UGV3"/>
<evidence type="ECO:0000313" key="1">
    <source>
        <dbReference type="EMBL" id="GIY56805.1"/>
    </source>
</evidence>
<proteinExistence type="predicted"/>
<dbReference type="Proteomes" id="UP001054837">
    <property type="component" value="Unassembled WGS sequence"/>
</dbReference>
<protein>
    <submittedName>
        <fullName evidence="1">Uncharacterized protein</fullName>
    </submittedName>
</protein>
<dbReference type="EMBL" id="BPLQ01011224">
    <property type="protein sequence ID" value="GIY56805.1"/>
    <property type="molecule type" value="Genomic_DNA"/>
</dbReference>
<gene>
    <name evidence="1" type="ORF">CDAR_510521</name>
</gene>
<sequence length="194" mass="21527">MFYTFDPSMKSVLNQDDVTVMVIVTNQVQVTIKVFVANQVQVTIKVIVTNQVQVTIKVIVISQDHVNKIVHESPPCLWFSALLPKEALVLQDPLGASALSVLLRAPQVVQRIIEIQKFVNGFILTEGAKLGLCRAMASSNISASSSPRPSAKTSLVAEQVWQPASLVLFFKWHSELDRSIRSSAIRMKGKKWTQ</sequence>
<organism evidence="1 2">
    <name type="scientific">Caerostris darwini</name>
    <dbReference type="NCBI Taxonomy" id="1538125"/>
    <lineage>
        <taxon>Eukaryota</taxon>
        <taxon>Metazoa</taxon>
        <taxon>Ecdysozoa</taxon>
        <taxon>Arthropoda</taxon>
        <taxon>Chelicerata</taxon>
        <taxon>Arachnida</taxon>
        <taxon>Araneae</taxon>
        <taxon>Araneomorphae</taxon>
        <taxon>Entelegynae</taxon>
        <taxon>Araneoidea</taxon>
        <taxon>Araneidae</taxon>
        <taxon>Caerostris</taxon>
    </lineage>
</organism>
<name>A0AAV4UGV3_9ARAC</name>
<reference evidence="1 2" key="1">
    <citation type="submission" date="2021-06" db="EMBL/GenBank/DDBJ databases">
        <title>Caerostris darwini draft genome.</title>
        <authorList>
            <person name="Kono N."/>
            <person name="Arakawa K."/>
        </authorList>
    </citation>
    <scope>NUCLEOTIDE SEQUENCE [LARGE SCALE GENOMIC DNA]</scope>
</reference>
<comment type="caution">
    <text evidence="1">The sequence shown here is derived from an EMBL/GenBank/DDBJ whole genome shotgun (WGS) entry which is preliminary data.</text>
</comment>
<keyword evidence="2" id="KW-1185">Reference proteome</keyword>